<accession>A0A841BYW9</accession>
<reference evidence="8 9" key="1">
    <citation type="submission" date="2020-08" db="EMBL/GenBank/DDBJ databases">
        <title>Sequencing the genomes of 1000 actinobacteria strains.</title>
        <authorList>
            <person name="Klenk H.-P."/>
        </authorList>
    </citation>
    <scope>NUCLEOTIDE SEQUENCE [LARGE SCALE GENOMIC DNA]</scope>
    <source>
        <strain evidence="8 9">DSM 45362</strain>
    </source>
</reference>
<dbReference type="NCBIfam" id="NF002748">
    <property type="entry name" value="PRK02769.1"/>
    <property type="match status" value="1"/>
</dbReference>
<name>A0A841BYW9_9ACTN</name>
<proteinExistence type="inferred from homology"/>
<dbReference type="InterPro" id="IPR015424">
    <property type="entry name" value="PyrdxlP-dep_Trfase"/>
</dbReference>
<dbReference type="RefSeq" id="WP_184840199.1">
    <property type="nucleotide sequence ID" value="NZ_JACHMN010000002.1"/>
</dbReference>
<evidence type="ECO:0000256" key="1">
    <source>
        <dbReference type="ARBA" id="ARBA00001933"/>
    </source>
</evidence>
<comment type="cofactor">
    <cofactor evidence="1 6 7">
        <name>pyridoxal 5'-phosphate</name>
        <dbReference type="ChEBI" id="CHEBI:597326"/>
    </cofactor>
</comment>
<dbReference type="SUPFAM" id="SSF53383">
    <property type="entry name" value="PLP-dependent transferases"/>
    <property type="match status" value="1"/>
</dbReference>
<sequence length="391" mass="43073">MTDLTSIDVERELEELYAVVEADRWYNIGYPGATDLTVPVLSKWLKVLLNNIGDPYQEGRARNQTKALERKVVDMVGDLMGAPPSRWGYVTNGSTEGTEHALYDARKRWRDVVVYTSDQSHYSVPKIAEKLEMPLVRITSDETGRIDVHDLAGELARRRDRAAIVVATAGTTMTEAIDDVPAIVKVFEQLAIRRRHIHVDAALSGIPLALLPAEQRPAFDFRSGATSMVISGHKFLSTLMPCGVLLYAGRPAAAASERITYTETGDTTITGSRSGHAPLMLWYILNAFGHNGRAERARQLAEYACQQLRAVGVPARRNPHAMTVYFPPMPESITKKWVIPHDTQRGHIVCMPGIQPAQVTEFVADVRAALPPPAVASTFVKPVMLATSGRP</sequence>
<dbReference type="InterPro" id="IPR015421">
    <property type="entry name" value="PyrdxlP-dep_Trfase_major"/>
</dbReference>
<keyword evidence="3" id="KW-0210">Decarboxylase</keyword>
<comment type="caution">
    <text evidence="8">The sequence shown here is derived from an EMBL/GenBank/DDBJ whole genome shotgun (WGS) entry which is preliminary data.</text>
</comment>
<evidence type="ECO:0000256" key="2">
    <source>
        <dbReference type="ARBA" id="ARBA00009533"/>
    </source>
</evidence>
<evidence type="ECO:0000313" key="8">
    <source>
        <dbReference type="EMBL" id="MBB5871861.1"/>
    </source>
</evidence>
<dbReference type="EC" id="4.1.1.22" evidence="8"/>
<dbReference type="InterPro" id="IPR002129">
    <property type="entry name" value="PyrdxlP-dep_de-COase"/>
</dbReference>
<comment type="similarity">
    <text evidence="2 7">Belongs to the group II decarboxylase family.</text>
</comment>
<evidence type="ECO:0000256" key="4">
    <source>
        <dbReference type="ARBA" id="ARBA00022898"/>
    </source>
</evidence>
<protein>
    <submittedName>
        <fullName evidence="8">Histidine decarboxylase</fullName>
        <ecNumber evidence="8">4.1.1.22</ecNumber>
    </submittedName>
</protein>
<dbReference type="GO" id="GO:0030170">
    <property type="term" value="F:pyridoxal phosphate binding"/>
    <property type="evidence" value="ECO:0007669"/>
    <property type="project" value="InterPro"/>
</dbReference>
<evidence type="ECO:0000256" key="3">
    <source>
        <dbReference type="ARBA" id="ARBA00022793"/>
    </source>
</evidence>
<gene>
    <name evidence="8" type="ORF">F4553_005240</name>
</gene>
<dbReference type="GO" id="GO:0004058">
    <property type="term" value="F:aromatic-L-amino-acid decarboxylase activity"/>
    <property type="evidence" value="ECO:0007669"/>
    <property type="project" value="UniProtKB-ARBA"/>
</dbReference>
<evidence type="ECO:0000313" key="9">
    <source>
        <dbReference type="Proteomes" id="UP000587527"/>
    </source>
</evidence>
<dbReference type="AlphaFoldDB" id="A0A841BYW9"/>
<keyword evidence="4 6" id="KW-0663">Pyridoxal phosphate</keyword>
<keyword evidence="9" id="KW-1185">Reference proteome</keyword>
<dbReference type="Gene3D" id="3.40.640.10">
    <property type="entry name" value="Type I PLP-dependent aspartate aminotransferase-like (Major domain)"/>
    <property type="match status" value="1"/>
</dbReference>
<evidence type="ECO:0000256" key="5">
    <source>
        <dbReference type="ARBA" id="ARBA00023239"/>
    </source>
</evidence>
<dbReference type="Proteomes" id="UP000587527">
    <property type="component" value="Unassembled WGS sequence"/>
</dbReference>
<dbReference type="PANTHER" id="PTHR46101:SF2">
    <property type="entry name" value="SERINE DECARBOXYLASE"/>
    <property type="match status" value="1"/>
</dbReference>
<dbReference type="GO" id="GO:0019752">
    <property type="term" value="P:carboxylic acid metabolic process"/>
    <property type="evidence" value="ECO:0007669"/>
    <property type="project" value="InterPro"/>
</dbReference>
<dbReference type="GO" id="GO:0004398">
    <property type="term" value="F:histidine decarboxylase activity"/>
    <property type="evidence" value="ECO:0007669"/>
    <property type="project" value="UniProtKB-EC"/>
</dbReference>
<dbReference type="Pfam" id="PF00282">
    <property type="entry name" value="Pyridoxal_deC"/>
    <property type="match status" value="1"/>
</dbReference>
<keyword evidence="5 7" id="KW-0456">Lyase</keyword>
<dbReference type="InterPro" id="IPR051151">
    <property type="entry name" value="Group_II_Decarboxylase"/>
</dbReference>
<dbReference type="PANTHER" id="PTHR46101">
    <property type="match status" value="1"/>
</dbReference>
<evidence type="ECO:0000256" key="7">
    <source>
        <dbReference type="RuleBase" id="RU000382"/>
    </source>
</evidence>
<organism evidence="8 9">
    <name type="scientific">Allocatelliglobosispora scoriae</name>
    <dbReference type="NCBI Taxonomy" id="643052"/>
    <lineage>
        <taxon>Bacteria</taxon>
        <taxon>Bacillati</taxon>
        <taxon>Actinomycetota</taxon>
        <taxon>Actinomycetes</taxon>
        <taxon>Micromonosporales</taxon>
        <taxon>Micromonosporaceae</taxon>
        <taxon>Allocatelliglobosispora</taxon>
    </lineage>
</organism>
<dbReference type="EMBL" id="JACHMN010000002">
    <property type="protein sequence ID" value="MBB5871861.1"/>
    <property type="molecule type" value="Genomic_DNA"/>
</dbReference>
<feature type="modified residue" description="N6-(pyridoxal phosphate)lysine" evidence="6">
    <location>
        <position position="234"/>
    </location>
</feature>
<evidence type="ECO:0000256" key="6">
    <source>
        <dbReference type="PIRSR" id="PIRSR602129-50"/>
    </source>
</evidence>